<protein>
    <recommendedName>
        <fullName evidence="2">mRNA guanylyltransferase</fullName>
        <ecNumber evidence="2">2.7.7.50</ecNumber>
    </recommendedName>
</protein>
<reference evidence="13" key="1">
    <citation type="submission" date="2015-10" db="EMBL/GenBank/DDBJ databases">
        <title>Daphnia magna gene sets from two clonal populations assembled and annotated with EvidentialGene.</title>
        <authorList>
            <person name="Gilbert D."/>
            <person name="Podicheti R."/>
            <person name="Orsini L."/>
            <person name="Colbourne J."/>
            <person name="Pfrender M."/>
        </authorList>
    </citation>
    <scope>NUCLEOTIDE SEQUENCE</scope>
</reference>
<keyword evidence="6" id="KW-0547">Nucleotide-binding</keyword>
<dbReference type="PANTHER" id="PTHR10367:SF17">
    <property type="entry name" value="MRNA-CAPPING ENZYME"/>
    <property type="match status" value="1"/>
</dbReference>
<evidence type="ECO:0000256" key="4">
    <source>
        <dbReference type="ARBA" id="ARBA00022679"/>
    </source>
</evidence>
<evidence type="ECO:0000256" key="6">
    <source>
        <dbReference type="ARBA" id="ARBA00022741"/>
    </source>
</evidence>
<evidence type="ECO:0000256" key="1">
    <source>
        <dbReference type="ARBA" id="ARBA00004123"/>
    </source>
</evidence>
<accession>A0A0P5A5Y7</accession>
<dbReference type="Pfam" id="PF03919">
    <property type="entry name" value="mRNA_cap_C"/>
    <property type="match status" value="1"/>
</dbReference>
<organism evidence="13">
    <name type="scientific">Daphnia magna</name>
    <dbReference type="NCBI Taxonomy" id="35525"/>
    <lineage>
        <taxon>Eukaryota</taxon>
        <taxon>Metazoa</taxon>
        <taxon>Ecdysozoa</taxon>
        <taxon>Arthropoda</taxon>
        <taxon>Crustacea</taxon>
        <taxon>Branchiopoda</taxon>
        <taxon>Diplostraca</taxon>
        <taxon>Cladocera</taxon>
        <taxon>Anomopoda</taxon>
        <taxon>Daphniidae</taxon>
        <taxon>Daphnia</taxon>
    </lineage>
</organism>
<keyword evidence="8" id="KW-0342">GTP-binding</keyword>
<keyword evidence="5" id="KW-0548">Nucleotidyltransferase</keyword>
<keyword evidence="7" id="KW-0506">mRNA capping</keyword>
<dbReference type="GO" id="GO:0005634">
    <property type="term" value="C:nucleus"/>
    <property type="evidence" value="ECO:0007669"/>
    <property type="project" value="UniProtKB-SubCell"/>
</dbReference>
<evidence type="ECO:0000313" key="13">
    <source>
        <dbReference type="EMBL" id="JAJ07415.1"/>
    </source>
</evidence>
<dbReference type="SUPFAM" id="SSF50249">
    <property type="entry name" value="Nucleic acid-binding proteins"/>
    <property type="match status" value="1"/>
</dbReference>
<dbReference type="AlphaFoldDB" id="A0A0P5A5Y7"/>
<keyword evidence="4" id="KW-0808">Transferase</keyword>
<keyword evidence="3" id="KW-0507">mRNA processing</keyword>
<dbReference type="InterPro" id="IPR012340">
    <property type="entry name" value="NA-bd_OB-fold"/>
</dbReference>
<dbReference type="GO" id="GO:0005525">
    <property type="term" value="F:GTP binding"/>
    <property type="evidence" value="ECO:0007669"/>
    <property type="project" value="UniProtKB-KW"/>
</dbReference>
<evidence type="ECO:0000259" key="11">
    <source>
        <dbReference type="Pfam" id="PF01331"/>
    </source>
</evidence>
<proteinExistence type="predicted"/>
<sequence length="387" mass="45092">MERRRPLSNPNQTTNWRMLRNSKTRPPSLNKPGSIFTRIDRDTKFFEGQDVNGIHLLTDFDQVRELQVRLGRFSKGPEDFFPVNWPVSLTTENIDKLKSSPYVVAPKPSGTRFLFYVDSDGGMFLENMTQHIFRVDEGHAVKMVSSDGRPVTDTLLDGVLCKEKLNHDDNCNGGEENPKKLTLVIRDSIRCNGEDLKDRNIVERINFVKEKIINQREGSAQNEVFTLDIVEYLEANEATKSYLDPKFEESYKYPTRSFVFFPLKNYSCYTDYDVLQWAENDDQQCSFRLMIPKGIQEPKEAELFMFGRSCAEIKWDETILLTDEIRNLDGCIVDCRYVDQRWMFVKQRFDRNIPNGMRALEGKLHALKHPVSRDLLLATLENYARFH</sequence>
<evidence type="ECO:0000256" key="10">
    <source>
        <dbReference type="ARBA" id="ARBA00044624"/>
    </source>
</evidence>
<dbReference type="Gene3D" id="2.40.50.140">
    <property type="entry name" value="Nucleic acid-binding proteins"/>
    <property type="match status" value="1"/>
</dbReference>
<dbReference type="InterPro" id="IPR001339">
    <property type="entry name" value="mRNA_cap_enzyme_adenylation"/>
</dbReference>
<dbReference type="InterPro" id="IPR051029">
    <property type="entry name" value="mRNA_Capping_Enz/RNA_Phosphat"/>
</dbReference>
<comment type="subcellular location">
    <subcellularLocation>
        <location evidence="1">Nucleus</location>
    </subcellularLocation>
</comment>
<dbReference type="OrthoDB" id="200924at2759"/>
<keyword evidence="9" id="KW-0539">Nucleus</keyword>
<evidence type="ECO:0000259" key="12">
    <source>
        <dbReference type="Pfam" id="PF03919"/>
    </source>
</evidence>
<evidence type="ECO:0000256" key="2">
    <source>
        <dbReference type="ARBA" id="ARBA00012475"/>
    </source>
</evidence>
<dbReference type="EC" id="2.7.7.50" evidence="2"/>
<feature type="domain" description="mRNA capping enzyme C-terminal" evidence="12">
    <location>
        <begin position="279"/>
        <end position="376"/>
    </location>
</feature>
<evidence type="ECO:0000256" key="5">
    <source>
        <dbReference type="ARBA" id="ARBA00022695"/>
    </source>
</evidence>
<dbReference type="PANTHER" id="PTHR10367">
    <property type="entry name" value="MRNA-CAPPING ENZYME"/>
    <property type="match status" value="1"/>
</dbReference>
<evidence type="ECO:0000256" key="9">
    <source>
        <dbReference type="ARBA" id="ARBA00023242"/>
    </source>
</evidence>
<evidence type="ECO:0000256" key="7">
    <source>
        <dbReference type="ARBA" id="ARBA00023042"/>
    </source>
</evidence>
<dbReference type="Gene3D" id="3.30.1490.430">
    <property type="match status" value="1"/>
</dbReference>
<dbReference type="GO" id="GO:0005524">
    <property type="term" value="F:ATP binding"/>
    <property type="evidence" value="ECO:0007669"/>
    <property type="project" value="InterPro"/>
</dbReference>
<dbReference type="GO" id="GO:0006370">
    <property type="term" value="P:7-methylguanosine mRNA capping"/>
    <property type="evidence" value="ECO:0007669"/>
    <property type="project" value="UniProtKB-KW"/>
</dbReference>
<reference evidence="13" key="2">
    <citation type="submission" date="2015-10" db="EMBL/GenBank/DDBJ databases">
        <authorList>
            <person name="Gilbert D.G."/>
        </authorList>
    </citation>
    <scope>NUCLEOTIDE SEQUENCE</scope>
</reference>
<dbReference type="EMBL" id="GDIP01215987">
    <property type="protein sequence ID" value="JAJ07415.1"/>
    <property type="molecule type" value="Transcribed_RNA"/>
</dbReference>
<evidence type="ECO:0000256" key="3">
    <source>
        <dbReference type="ARBA" id="ARBA00022664"/>
    </source>
</evidence>
<dbReference type="SUPFAM" id="SSF56091">
    <property type="entry name" value="DNA ligase/mRNA capping enzyme, catalytic domain"/>
    <property type="match status" value="1"/>
</dbReference>
<comment type="catalytic activity">
    <reaction evidence="10">
        <text>a 5'-end diphospho-ribonucleoside in mRNA + GTP + H(+) = a 5'-end (5'-triphosphoguanosine)-ribonucleoside in mRNA + diphosphate</text>
        <dbReference type="Rhea" id="RHEA:67012"/>
        <dbReference type="Rhea" id="RHEA-COMP:17165"/>
        <dbReference type="Rhea" id="RHEA-COMP:17166"/>
        <dbReference type="ChEBI" id="CHEBI:15378"/>
        <dbReference type="ChEBI" id="CHEBI:33019"/>
        <dbReference type="ChEBI" id="CHEBI:37565"/>
        <dbReference type="ChEBI" id="CHEBI:167616"/>
        <dbReference type="ChEBI" id="CHEBI:167617"/>
        <dbReference type="EC" id="2.7.7.50"/>
    </reaction>
    <physiologicalReaction direction="left-to-right" evidence="10">
        <dbReference type="Rhea" id="RHEA:67013"/>
    </physiologicalReaction>
</comment>
<dbReference type="InterPro" id="IPR013846">
    <property type="entry name" value="mRNA_cap_enzyme_C"/>
</dbReference>
<evidence type="ECO:0000256" key="8">
    <source>
        <dbReference type="ARBA" id="ARBA00023134"/>
    </source>
</evidence>
<dbReference type="EMBL" id="GDIP01206532">
    <property type="protein sequence ID" value="JAJ16870.1"/>
    <property type="molecule type" value="Transcribed_RNA"/>
</dbReference>
<dbReference type="Pfam" id="PF01331">
    <property type="entry name" value="mRNA_cap_enzyme"/>
    <property type="match status" value="1"/>
</dbReference>
<dbReference type="Gene3D" id="3.30.470.30">
    <property type="entry name" value="DNA ligase/mRNA capping enzyme"/>
    <property type="match status" value="1"/>
</dbReference>
<name>A0A0P5A5Y7_9CRUS</name>
<dbReference type="GO" id="GO:0004484">
    <property type="term" value="F:mRNA guanylyltransferase activity"/>
    <property type="evidence" value="ECO:0007669"/>
    <property type="project" value="UniProtKB-EC"/>
</dbReference>
<feature type="domain" description="mRNA capping enzyme adenylation" evidence="11">
    <location>
        <begin position="86"/>
        <end position="277"/>
    </location>
</feature>